<proteinExistence type="predicted"/>
<comment type="caution">
    <text evidence="1">The sequence shown here is derived from an EMBL/GenBank/DDBJ whole genome shotgun (WGS) entry which is preliminary data.</text>
</comment>
<gene>
    <name evidence="1" type="ORF">BpHYR1_025246</name>
</gene>
<keyword evidence="2" id="KW-1185">Reference proteome</keyword>
<name>A0A3M7PNK5_BRAPC</name>
<protein>
    <submittedName>
        <fullName evidence="1">Uncharacterized protein</fullName>
    </submittedName>
</protein>
<dbReference type="Proteomes" id="UP000276133">
    <property type="component" value="Unassembled WGS sequence"/>
</dbReference>
<accession>A0A3M7PNK5</accession>
<dbReference type="EMBL" id="REGN01009631">
    <property type="protein sequence ID" value="RNA00706.1"/>
    <property type="molecule type" value="Genomic_DNA"/>
</dbReference>
<sequence length="182" mass="21453">MISSHNKRTSFRIIEPKKFHHAQQIPVSLSNQQIPILTLREDNRINNGIQSSYHDNMTNDAYSDEQQLNLKEFTRQFPQRTRNLSDTDSSYIPVRAFCVLSGLKNIFKTRLLTIFLFGFLIKDSVENGFLNQNHLSHKDFFICSIDLKIHDSVIGQEYIEQYISRRKIITMEMKAYEFDLFI</sequence>
<evidence type="ECO:0000313" key="2">
    <source>
        <dbReference type="Proteomes" id="UP000276133"/>
    </source>
</evidence>
<evidence type="ECO:0000313" key="1">
    <source>
        <dbReference type="EMBL" id="RNA00706.1"/>
    </source>
</evidence>
<reference evidence="1 2" key="1">
    <citation type="journal article" date="2018" name="Sci. Rep.">
        <title>Genomic signatures of local adaptation to the degree of environmental predictability in rotifers.</title>
        <authorList>
            <person name="Franch-Gras L."/>
            <person name="Hahn C."/>
            <person name="Garcia-Roger E.M."/>
            <person name="Carmona M.J."/>
            <person name="Serra M."/>
            <person name="Gomez A."/>
        </authorList>
    </citation>
    <scope>NUCLEOTIDE SEQUENCE [LARGE SCALE GENOMIC DNA]</scope>
    <source>
        <strain evidence="1">HYR1</strain>
    </source>
</reference>
<dbReference type="AlphaFoldDB" id="A0A3M7PNK5"/>
<organism evidence="1 2">
    <name type="scientific">Brachionus plicatilis</name>
    <name type="common">Marine rotifer</name>
    <name type="synonym">Brachionus muelleri</name>
    <dbReference type="NCBI Taxonomy" id="10195"/>
    <lineage>
        <taxon>Eukaryota</taxon>
        <taxon>Metazoa</taxon>
        <taxon>Spiralia</taxon>
        <taxon>Gnathifera</taxon>
        <taxon>Rotifera</taxon>
        <taxon>Eurotatoria</taxon>
        <taxon>Monogononta</taxon>
        <taxon>Pseudotrocha</taxon>
        <taxon>Ploima</taxon>
        <taxon>Brachionidae</taxon>
        <taxon>Brachionus</taxon>
    </lineage>
</organism>